<dbReference type="InterPro" id="IPR016181">
    <property type="entry name" value="Acyl_CoA_acyltransferase"/>
</dbReference>
<accession>E4T179</accession>
<dbReference type="InterPro" id="IPR000182">
    <property type="entry name" value="GNAT_dom"/>
</dbReference>
<keyword evidence="2" id="KW-0808">Transferase</keyword>
<dbReference type="Gene3D" id="3.40.630.30">
    <property type="match status" value="1"/>
</dbReference>
<evidence type="ECO:0000313" key="3">
    <source>
        <dbReference type="Proteomes" id="UP000008718"/>
    </source>
</evidence>
<dbReference type="KEGG" id="ppn:Palpr_0298"/>
<feature type="domain" description="N-acetyltransferase" evidence="1">
    <location>
        <begin position="14"/>
        <end position="179"/>
    </location>
</feature>
<dbReference type="PANTHER" id="PTHR43441">
    <property type="entry name" value="RIBOSOMAL-PROTEIN-SERINE ACETYLTRANSFERASE"/>
    <property type="match status" value="1"/>
</dbReference>
<sequence>MNHDSIEIIVDKDIRLKIVGIEDAESIFNTINNERKYLEEWLPFVEDTRDISYTKAFIENSTAANSSNFTFTISYHNHFAGLIGFKDTDFDNKKTEIGYWLSESLQHKGIITRSCKALINYAFDKMDMNRIQIKAAEENQKSRNVAERLGFTCEGIERDGELHSRGFVDLVIYSLLKAER</sequence>
<dbReference type="RefSeq" id="WP_013443829.1">
    <property type="nucleotide sequence ID" value="NC_014734.1"/>
</dbReference>
<dbReference type="Pfam" id="PF13302">
    <property type="entry name" value="Acetyltransf_3"/>
    <property type="match status" value="1"/>
</dbReference>
<keyword evidence="3" id="KW-1185">Reference proteome</keyword>
<organism evidence="2 3">
    <name type="scientific">Paludibacter propionicigenes (strain DSM 17365 / JCM 13257 / WB4)</name>
    <dbReference type="NCBI Taxonomy" id="694427"/>
    <lineage>
        <taxon>Bacteria</taxon>
        <taxon>Pseudomonadati</taxon>
        <taxon>Bacteroidota</taxon>
        <taxon>Bacteroidia</taxon>
        <taxon>Bacteroidales</taxon>
        <taxon>Paludibacteraceae</taxon>
        <taxon>Paludibacter</taxon>
    </lineage>
</organism>
<dbReference type="GO" id="GO:1990189">
    <property type="term" value="F:protein N-terminal-serine acetyltransferase activity"/>
    <property type="evidence" value="ECO:0007669"/>
    <property type="project" value="TreeGrafter"/>
</dbReference>
<gene>
    <name evidence="2" type="ordered locus">Palpr_0298</name>
</gene>
<dbReference type="InterPro" id="IPR051908">
    <property type="entry name" value="Ribosomal_N-acetyltransferase"/>
</dbReference>
<dbReference type="SUPFAM" id="SSF55729">
    <property type="entry name" value="Acyl-CoA N-acyltransferases (Nat)"/>
    <property type="match status" value="1"/>
</dbReference>
<dbReference type="GO" id="GO:0008999">
    <property type="term" value="F:protein-N-terminal-alanine acetyltransferase activity"/>
    <property type="evidence" value="ECO:0007669"/>
    <property type="project" value="TreeGrafter"/>
</dbReference>
<dbReference type="AlphaFoldDB" id="E4T179"/>
<dbReference type="eggNOG" id="COG1670">
    <property type="taxonomic scope" value="Bacteria"/>
</dbReference>
<dbReference type="Proteomes" id="UP000008718">
    <property type="component" value="Chromosome"/>
</dbReference>
<dbReference type="HOGENOM" id="CLU_013985_3_0_10"/>
<dbReference type="STRING" id="694427.Palpr_0298"/>
<protein>
    <submittedName>
        <fullName evidence="2">GCN5-related N-acetyltransferase</fullName>
    </submittedName>
</protein>
<reference key="1">
    <citation type="submission" date="2010-11" db="EMBL/GenBank/DDBJ databases">
        <title>The complete genome of Paludibacter propionicigenes DSM 17365.</title>
        <authorList>
            <consortium name="US DOE Joint Genome Institute (JGI-PGF)"/>
            <person name="Lucas S."/>
            <person name="Copeland A."/>
            <person name="Lapidus A."/>
            <person name="Bruce D."/>
            <person name="Goodwin L."/>
            <person name="Pitluck S."/>
            <person name="Kyrpides N."/>
            <person name="Mavromatis K."/>
            <person name="Ivanova N."/>
            <person name="Munk A.C."/>
            <person name="Brettin T."/>
            <person name="Detter J.C."/>
            <person name="Han C."/>
            <person name="Tapia R."/>
            <person name="Land M."/>
            <person name="Hauser L."/>
            <person name="Markowitz V."/>
            <person name="Cheng J.-F."/>
            <person name="Hugenholtz P."/>
            <person name="Woyke T."/>
            <person name="Wu D."/>
            <person name="Gronow S."/>
            <person name="Wellnitz S."/>
            <person name="Brambilla E."/>
            <person name="Klenk H.-P."/>
            <person name="Eisen J.A."/>
        </authorList>
    </citation>
    <scope>NUCLEOTIDE SEQUENCE</scope>
    <source>
        <strain>WB4</strain>
    </source>
</reference>
<dbReference type="PANTHER" id="PTHR43441:SF12">
    <property type="entry name" value="RIBOSOMAL N-ACETYLTRANSFERASE YDAF-RELATED"/>
    <property type="match status" value="1"/>
</dbReference>
<name>E4T179_PALPW</name>
<evidence type="ECO:0000259" key="1">
    <source>
        <dbReference type="PROSITE" id="PS51186"/>
    </source>
</evidence>
<dbReference type="GO" id="GO:0005737">
    <property type="term" value="C:cytoplasm"/>
    <property type="evidence" value="ECO:0007669"/>
    <property type="project" value="TreeGrafter"/>
</dbReference>
<dbReference type="PROSITE" id="PS51186">
    <property type="entry name" value="GNAT"/>
    <property type="match status" value="1"/>
</dbReference>
<evidence type="ECO:0000313" key="2">
    <source>
        <dbReference type="EMBL" id="ADQ78460.1"/>
    </source>
</evidence>
<dbReference type="EMBL" id="CP002345">
    <property type="protein sequence ID" value="ADQ78460.1"/>
    <property type="molecule type" value="Genomic_DNA"/>
</dbReference>
<proteinExistence type="predicted"/>
<reference evidence="2 3" key="2">
    <citation type="journal article" date="2011" name="Stand. Genomic Sci.">
        <title>Complete genome sequence of Paludibacter propionicigenes type strain (WB4).</title>
        <authorList>
            <person name="Gronow S."/>
            <person name="Munk C."/>
            <person name="Lapidus A."/>
            <person name="Nolan M."/>
            <person name="Lucas S."/>
            <person name="Hammon N."/>
            <person name="Deshpande S."/>
            <person name="Cheng J.F."/>
            <person name="Tapia R."/>
            <person name="Han C."/>
            <person name="Goodwin L."/>
            <person name="Pitluck S."/>
            <person name="Liolios K."/>
            <person name="Ivanova N."/>
            <person name="Mavromatis K."/>
            <person name="Mikhailova N."/>
            <person name="Pati A."/>
            <person name="Chen A."/>
            <person name="Palaniappan K."/>
            <person name="Land M."/>
            <person name="Hauser L."/>
            <person name="Chang Y.J."/>
            <person name="Jeffries C.D."/>
            <person name="Brambilla E."/>
            <person name="Rohde M."/>
            <person name="Goker M."/>
            <person name="Detter J.C."/>
            <person name="Woyke T."/>
            <person name="Bristow J."/>
            <person name="Eisen J.A."/>
            <person name="Markowitz V."/>
            <person name="Hugenholtz P."/>
            <person name="Kyrpides N.C."/>
            <person name="Klenk H.P."/>
        </authorList>
    </citation>
    <scope>NUCLEOTIDE SEQUENCE [LARGE SCALE GENOMIC DNA]</scope>
    <source>
        <strain evidence="3">DSM 17365 / JCM 13257 / WB4</strain>
    </source>
</reference>
<dbReference type="OrthoDB" id="9812949at2"/>